<gene>
    <name evidence="2" type="ORF">FYJ75_10400</name>
</gene>
<protein>
    <submittedName>
        <fullName evidence="2">Uncharacterized protein</fullName>
    </submittedName>
</protein>
<dbReference type="Proteomes" id="UP000474024">
    <property type="component" value="Unassembled WGS sequence"/>
</dbReference>
<evidence type="ECO:0000313" key="3">
    <source>
        <dbReference type="Proteomes" id="UP000474024"/>
    </source>
</evidence>
<proteinExistence type="predicted"/>
<feature type="transmembrane region" description="Helical" evidence="1">
    <location>
        <begin position="18"/>
        <end position="36"/>
    </location>
</feature>
<accession>A0A6L5YTZ8</accession>
<evidence type="ECO:0000313" key="2">
    <source>
        <dbReference type="EMBL" id="MST75422.1"/>
    </source>
</evidence>
<keyword evidence="1" id="KW-1133">Transmembrane helix</keyword>
<reference evidence="2 3" key="1">
    <citation type="submission" date="2019-08" db="EMBL/GenBank/DDBJ databases">
        <title>In-depth cultivation of the pig gut microbiome towards novel bacterial diversity and tailored functional studies.</title>
        <authorList>
            <person name="Wylensek D."/>
            <person name="Hitch T.C.A."/>
            <person name="Clavel T."/>
        </authorList>
    </citation>
    <scope>NUCLEOTIDE SEQUENCE [LARGE SCALE GENOMIC DNA]</scope>
    <source>
        <strain evidence="2 3">MUC/MUC-530-WT-4D</strain>
    </source>
</reference>
<keyword evidence="1" id="KW-0472">Membrane</keyword>
<sequence>MDKFLTWLKKARRSRKKYIITVVLAVLVVVLGWKSYDSSTSKKALSYPQSLDQKAVCVNGTDLTLRQLAFYVAYEEGEVEKQAEVYNPDDPKQYWNVHTDGQFVRVAARNAAIQMAIHDEIFYQMAMKDGTALNEEEQKELENKIEDFWSDLTDRNGEDGLGITKDDIVDTMSRIALAEKYQYVYEELQNADHGDYDFSGEAYEQLKEKNKCKIYRNVWSRVSFGHVTLGTEL</sequence>
<keyword evidence="1" id="KW-0812">Transmembrane</keyword>
<dbReference type="AlphaFoldDB" id="A0A6L5YTZ8"/>
<keyword evidence="3" id="KW-1185">Reference proteome</keyword>
<dbReference type="RefSeq" id="WP_154430391.1">
    <property type="nucleotide sequence ID" value="NZ_VUNI01000018.1"/>
</dbReference>
<organism evidence="2 3">
    <name type="scientific">Roseburia porci</name>
    <dbReference type="NCBI Taxonomy" id="2605790"/>
    <lineage>
        <taxon>Bacteria</taxon>
        <taxon>Bacillati</taxon>
        <taxon>Bacillota</taxon>
        <taxon>Clostridia</taxon>
        <taxon>Lachnospirales</taxon>
        <taxon>Lachnospiraceae</taxon>
        <taxon>Roseburia</taxon>
    </lineage>
</organism>
<dbReference type="EMBL" id="VUNI01000018">
    <property type="protein sequence ID" value="MST75422.1"/>
    <property type="molecule type" value="Genomic_DNA"/>
</dbReference>
<comment type="caution">
    <text evidence="2">The sequence shown here is derived from an EMBL/GenBank/DDBJ whole genome shotgun (WGS) entry which is preliminary data.</text>
</comment>
<name>A0A6L5YTZ8_9FIRM</name>
<evidence type="ECO:0000256" key="1">
    <source>
        <dbReference type="SAM" id="Phobius"/>
    </source>
</evidence>